<dbReference type="PANTHER" id="PTHR30537">
    <property type="entry name" value="HTH-TYPE TRANSCRIPTIONAL REGULATOR"/>
    <property type="match status" value="1"/>
</dbReference>
<evidence type="ECO:0000259" key="5">
    <source>
        <dbReference type="PROSITE" id="PS50931"/>
    </source>
</evidence>
<dbReference type="InterPro" id="IPR058163">
    <property type="entry name" value="LysR-type_TF_proteobact-type"/>
</dbReference>
<dbReference type="Gene3D" id="1.10.10.10">
    <property type="entry name" value="Winged helix-like DNA-binding domain superfamily/Winged helix DNA-binding domain"/>
    <property type="match status" value="1"/>
</dbReference>
<comment type="similarity">
    <text evidence="1">Belongs to the LysR transcriptional regulatory family.</text>
</comment>
<keyword evidence="2" id="KW-0805">Transcription regulation</keyword>
<dbReference type="SUPFAM" id="SSF46785">
    <property type="entry name" value="Winged helix' DNA-binding domain"/>
    <property type="match status" value="1"/>
</dbReference>
<dbReference type="InterPro" id="IPR000847">
    <property type="entry name" value="LysR_HTH_N"/>
</dbReference>
<dbReference type="EMBL" id="JBHRSD010000036">
    <property type="protein sequence ID" value="MFC3034292.1"/>
    <property type="molecule type" value="Genomic_DNA"/>
</dbReference>
<evidence type="ECO:0000256" key="3">
    <source>
        <dbReference type="ARBA" id="ARBA00023125"/>
    </source>
</evidence>
<accession>A0ABV7CNS9</accession>
<evidence type="ECO:0000256" key="4">
    <source>
        <dbReference type="ARBA" id="ARBA00023163"/>
    </source>
</evidence>
<comment type="caution">
    <text evidence="6">The sequence shown here is derived from an EMBL/GenBank/DDBJ whole genome shotgun (WGS) entry which is preliminary data.</text>
</comment>
<evidence type="ECO:0000313" key="7">
    <source>
        <dbReference type="Proteomes" id="UP001595453"/>
    </source>
</evidence>
<feature type="domain" description="HTH lysR-type" evidence="5">
    <location>
        <begin position="13"/>
        <end position="63"/>
    </location>
</feature>
<organism evidence="6 7">
    <name type="scientific">Pseudoalteromonas fenneropenaei</name>
    <dbReference type="NCBI Taxonomy" id="1737459"/>
    <lineage>
        <taxon>Bacteria</taxon>
        <taxon>Pseudomonadati</taxon>
        <taxon>Pseudomonadota</taxon>
        <taxon>Gammaproteobacteria</taxon>
        <taxon>Alteromonadales</taxon>
        <taxon>Pseudoalteromonadaceae</taxon>
        <taxon>Pseudoalteromonas</taxon>
    </lineage>
</organism>
<evidence type="ECO:0000313" key="6">
    <source>
        <dbReference type="EMBL" id="MFC3034292.1"/>
    </source>
</evidence>
<evidence type="ECO:0000256" key="2">
    <source>
        <dbReference type="ARBA" id="ARBA00023015"/>
    </source>
</evidence>
<dbReference type="PANTHER" id="PTHR30537:SF5">
    <property type="entry name" value="HTH-TYPE TRANSCRIPTIONAL ACTIVATOR TTDR-RELATED"/>
    <property type="match status" value="1"/>
</dbReference>
<dbReference type="Gene3D" id="3.40.190.290">
    <property type="match status" value="1"/>
</dbReference>
<name>A0ABV7CNS9_9GAMM</name>
<dbReference type="InterPro" id="IPR036388">
    <property type="entry name" value="WH-like_DNA-bd_sf"/>
</dbReference>
<dbReference type="InterPro" id="IPR005119">
    <property type="entry name" value="LysR_subst-bd"/>
</dbReference>
<dbReference type="RefSeq" id="WP_377127309.1">
    <property type="nucleotide sequence ID" value="NZ_JBHRSD010000036.1"/>
</dbReference>
<keyword evidence="3" id="KW-0238">DNA-binding</keyword>
<evidence type="ECO:0000256" key="1">
    <source>
        <dbReference type="ARBA" id="ARBA00009437"/>
    </source>
</evidence>
<keyword evidence="4" id="KW-0804">Transcription</keyword>
<dbReference type="Proteomes" id="UP001595453">
    <property type="component" value="Unassembled WGS sequence"/>
</dbReference>
<dbReference type="Pfam" id="PF03466">
    <property type="entry name" value="LysR_substrate"/>
    <property type="match status" value="1"/>
</dbReference>
<gene>
    <name evidence="6" type="ORF">ACFOEE_17440</name>
</gene>
<dbReference type="SUPFAM" id="SSF53850">
    <property type="entry name" value="Periplasmic binding protein-like II"/>
    <property type="match status" value="1"/>
</dbReference>
<dbReference type="PROSITE" id="PS50931">
    <property type="entry name" value="HTH_LYSR"/>
    <property type="match status" value="1"/>
</dbReference>
<keyword evidence="7" id="KW-1185">Reference proteome</keyword>
<dbReference type="InterPro" id="IPR036390">
    <property type="entry name" value="WH_DNA-bd_sf"/>
</dbReference>
<reference evidence="7" key="1">
    <citation type="journal article" date="2019" name="Int. J. Syst. Evol. Microbiol.">
        <title>The Global Catalogue of Microorganisms (GCM) 10K type strain sequencing project: providing services to taxonomists for standard genome sequencing and annotation.</title>
        <authorList>
            <consortium name="The Broad Institute Genomics Platform"/>
            <consortium name="The Broad Institute Genome Sequencing Center for Infectious Disease"/>
            <person name="Wu L."/>
            <person name="Ma J."/>
        </authorList>
    </citation>
    <scope>NUCLEOTIDE SEQUENCE [LARGE SCALE GENOMIC DNA]</scope>
    <source>
        <strain evidence="7">KCTC 42730</strain>
    </source>
</reference>
<sequence>MQETPSMWQGIDVFLAIVEQGSLSKAALSLDCSTSFISRQLKLLESRLGTTLIQRTTRSIKLTVAGKAYAERLKVIQQELHTATSLVQGDQEWLKGPIRITGAGEFVANRVSPILANFVKLHPDVDIELDFNNRAVDLVEEGFDLAVRFGRLQDSNLIARKLCDRAMTLVATPDYLAANPILQHPKDLTEHNCLVARNPRWRFVENEQTIEVKVAGNWFSSHPQAVLHACLQGLGIAHLAQDIVAPYVENGTLHYILTDFQVSDNATWLVYPRKDLMPYRVRALIDYLLAAFRAD</sequence>
<proteinExistence type="inferred from homology"/>
<protein>
    <submittedName>
        <fullName evidence="6">LysR family transcriptional regulator</fullName>
    </submittedName>
</protein>
<dbReference type="Pfam" id="PF00126">
    <property type="entry name" value="HTH_1"/>
    <property type="match status" value="1"/>
</dbReference>
<dbReference type="CDD" id="cd08422">
    <property type="entry name" value="PBP2_CrgA_like"/>
    <property type="match status" value="1"/>
</dbReference>